<evidence type="ECO:0000256" key="2">
    <source>
        <dbReference type="ARBA" id="ARBA00023121"/>
    </source>
</evidence>
<dbReference type="PANTHER" id="PTHR33434">
    <property type="entry name" value="DEGV DOMAIN-CONTAINING PROTEIN DR_1986-RELATED"/>
    <property type="match status" value="1"/>
</dbReference>
<dbReference type="Gene3D" id="3.40.50.10440">
    <property type="entry name" value="Dihydroxyacetone kinase, domain 1"/>
    <property type="match status" value="1"/>
</dbReference>
<dbReference type="PANTHER" id="PTHR33434:SF3">
    <property type="entry name" value="DEGV DOMAIN-CONTAINING PROTEIN YITS"/>
    <property type="match status" value="1"/>
</dbReference>
<dbReference type="Proteomes" id="UP000184079">
    <property type="component" value="Unassembled WGS sequence"/>
</dbReference>
<protein>
    <submittedName>
        <fullName evidence="3">EDD domain protein, DegV family</fullName>
    </submittedName>
</protein>
<keyword evidence="4" id="KW-1185">Reference proteome</keyword>
<accession>A0A1M5PWN7</accession>
<dbReference type="EMBL" id="FQXD01000003">
    <property type="protein sequence ID" value="SHH06106.1"/>
    <property type="molecule type" value="Genomic_DNA"/>
</dbReference>
<reference evidence="4" key="1">
    <citation type="submission" date="2016-11" db="EMBL/GenBank/DDBJ databases">
        <authorList>
            <person name="Varghese N."/>
            <person name="Submissions S."/>
        </authorList>
    </citation>
    <scope>NUCLEOTIDE SEQUENCE [LARGE SCALE GENOMIC DNA]</scope>
    <source>
        <strain evidence="4">CGMCC 1.6496</strain>
    </source>
</reference>
<proteinExistence type="predicted"/>
<dbReference type="AlphaFoldDB" id="A0A1M5PWN7"/>
<dbReference type="NCBIfam" id="TIGR00762">
    <property type="entry name" value="DegV"/>
    <property type="match status" value="1"/>
</dbReference>
<sequence>MDIKILADSACDLTADYYNKYDIAFIPLTVRLDDKDYEDVKTIDPKTVYHAMRDGKTPKTSQASAQRFKSIFTSHAEANQPLVYLAFSSQLSGTYQAAKMMEQEVKESYPDAPIHVIDTKCASLGYGLVVLHAAKLAKQGAALQRIVESSKSCALHMEHIFTVDNLEYLYRGGRVSRTAAFVGSLLKIKPILHVEDGKLIPLEKIRGSKKLFHRMLEIMEERGDDLSNQTIAISHGDDFERAEQLASMIKEKFHVKDVIIEMVGSVIGAHSGPGTIALFFLNDTDFDRPA</sequence>
<comment type="function">
    <text evidence="1">May bind long-chain fatty acids, such as palmitate, and may play a role in lipid transport or fatty acid metabolism.</text>
</comment>
<dbReference type="RefSeq" id="WP_073006158.1">
    <property type="nucleotide sequence ID" value="NZ_FQXD01000003.1"/>
</dbReference>
<dbReference type="InterPro" id="IPR050270">
    <property type="entry name" value="DegV_domain_contain"/>
</dbReference>
<organism evidence="3 4">
    <name type="scientific">Virgibacillus chiguensis</name>
    <dbReference type="NCBI Taxonomy" id="411959"/>
    <lineage>
        <taxon>Bacteria</taxon>
        <taxon>Bacillati</taxon>
        <taxon>Bacillota</taxon>
        <taxon>Bacilli</taxon>
        <taxon>Bacillales</taxon>
        <taxon>Bacillaceae</taxon>
        <taxon>Virgibacillus</taxon>
    </lineage>
</organism>
<dbReference type="GO" id="GO:0008289">
    <property type="term" value="F:lipid binding"/>
    <property type="evidence" value="ECO:0007669"/>
    <property type="project" value="UniProtKB-KW"/>
</dbReference>
<dbReference type="OrthoDB" id="9775494at2"/>
<gene>
    <name evidence="3" type="ORF">SAMN05421807_103240</name>
</gene>
<dbReference type="Gene3D" id="2.20.28.50">
    <property type="entry name" value="degv family protein"/>
    <property type="match status" value="1"/>
</dbReference>
<dbReference type="InterPro" id="IPR003797">
    <property type="entry name" value="DegV"/>
</dbReference>
<evidence type="ECO:0000256" key="1">
    <source>
        <dbReference type="ARBA" id="ARBA00003238"/>
    </source>
</evidence>
<dbReference type="Gene3D" id="3.30.1180.10">
    <property type="match status" value="1"/>
</dbReference>
<evidence type="ECO:0000313" key="3">
    <source>
        <dbReference type="EMBL" id="SHH06106.1"/>
    </source>
</evidence>
<name>A0A1M5PWN7_9BACI</name>
<keyword evidence="2" id="KW-0446">Lipid-binding</keyword>
<evidence type="ECO:0000313" key="4">
    <source>
        <dbReference type="Proteomes" id="UP000184079"/>
    </source>
</evidence>
<dbReference type="InterPro" id="IPR043168">
    <property type="entry name" value="DegV_C"/>
</dbReference>
<dbReference type="SUPFAM" id="SSF82549">
    <property type="entry name" value="DAK1/DegV-like"/>
    <property type="match status" value="1"/>
</dbReference>
<dbReference type="Pfam" id="PF02645">
    <property type="entry name" value="DegV"/>
    <property type="match status" value="1"/>
</dbReference>
<dbReference type="PROSITE" id="PS51482">
    <property type="entry name" value="DEGV"/>
    <property type="match status" value="1"/>
</dbReference>